<evidence type="ECO:0000313" key="2">
    <source>
        <dbReference type="EMBL" id="KAF7387700.1"/>
    </source>
</evidence>
<dbReference type="AlphaFoldDB" id="A0A834JGM5"/>
<evidence type="ECO:0000256" key="1">
    <source>
        <dbReference type="SAM" id="Phobius"/>
    </source>
</evidence>
<protein>
    <recommendedName>
        <fullName evidence="4">Odorant receptor</fullName>
    </recommendedName>
</protein>
<organism evidence="2 3">
    <name type="scientific">Vespula pensylvanica</name>
    <name type="common">Western yellow jacket</name>
    <name type="synonym">Wasp</name>
    <dbReference type="NCBI Taxonomy" id="30213"/>
    <lineage>
        <taxon>Eukaryota</taxon>
        <taxon>Metazoa</taxon>
        <taxon>Ecdysozoa</taxon>
        <taxon>Arthropoda</taxon>
        <taxon>Hexapoda</taxon>
        <taxon>Insecta</taxon>
        <taxon>Pterygota</taxon>
        <taxon>Neoptera</taxon>
        <taxon>Endopterygota</taxon>
        <taxon>Hymenoptera</taxon>
        <taxon>Apocrita</taxon>
        <taxon>Aculeata</taxon>
        <taxon>Vespoidea</taxon>
        <taxon>Vespidae</taxon>
        <taxon>Vespinae</taxon>
        <taxon>Vespula</taxon>
    </lineage>
</organism>
<dbReference type="Proteomes" id="UP000600918">
    <property type="component" value="Unassembled WGS sequence"/>
</dbReference>
<accession>A0A834JGM5</accession>
<evidence type="ECO:0008006" key="4">
    <source>
        <dbReference type="Google" id="ProtNLM"/>
    </source>
</evidence>
<name>A0A834JGM5_VESPE</name>
<feature type="transmembrane region" description="Helical" evidence="1">
    <location>
        <begin position="120"/>
        <end position="140"/>
    </location>
</feature>
<evidence type="ECO:0000313" key="3">
    <source>
        <dbReference type="Proteomes" id="UP000600918"/>
    </source>
</evidence>
<reference evidence="2" key="1">
    <citation type="journal article" date="2020" name="G3 (Bethesda)">
        <title>High-Quality Assemblies for Three Invasive Social Wasps from the &lt;i&gt;Vespula&lt;/i&gt; Genus.</title>
        <authorList>
            <person name="Harrop T.W.R."/>
            <person name="Guhlin J."/>
            <person name="McLaughlin G.M."/>
            <person name="Permina E."/>
            <person name="Stockwell P."/>
            <person name="Gilligan J."/>
            <person name="Le Lec M.F."/>
            <person name="Gruber M.A.M."/>
            <person name="Quinn O."/>
            <person name="Lovegrove M."/>
            <person name="Duncan E.J."/>
            <person name="Remnant E.J."/>
            <person name="Van Eeckhoven J."/>
            <person name="Graham B."/>
            <person name="Knapp R.A."/>
            <person name="Langford K.W."/>
            <person name="Kronenberg Z."/>
            <person name="Press M.O."/>
            <person name="Eacker S.M."/>
            <person name="Wilson-Rankin E.E."/>
            <person name="Purcell J."/>
            <person name="Lester P.J."/>
            <person name="Dearden P.K."/>
        </authorList>
    </citation>
    <scope>NUCLEOTIDE SEQUENCE</scope>
    <source>
        <strain evidence="2">Volc-1</strain>
    </source>
</reference>
<feature type="transmembrane region" description="Helical" evidence="1">
    <location>
        <begin position="277"/>
        <end position="299"/>
    </location>
</feature>
<proteinExistence type="predicted"/>
<gene>
    <name evidence="2" type="ORF">H0235_018422</name>
</gene>
<keyword evidence="3" id="KW-1185">Reference proteome</keyword>
<keyword evidence="1" id="KW-0472">Membrane</keyword>
<keyword evidence="1" id="KW-1133">Transmembrane helix</keyword>
<comment type="caution">
    <text evidence="2">The sequence shown here is derived from an EMBL/GenBank/DDBJ whole genome shotgun (WGS) entry which is preliminary data.</text>
</comment>
<keyword evidence="1" id="KW-0812">Transmembrane</keyword>
<sequence>MSNCMVLFGKGEKSIRALSTDSSMLLTEEDYIDNEYYAYNRLFFRLLGLWQHQTSCKQFIYVCLINLSFFIETLEQIYDLLTLEKKLISITKLLETILPTLCFGACYLNLLWNAANVLGIANYSMFIAVIQHACALFYIVEWRINERFKKDPHHFYYANNNSELAEENEWIIDVIEFYNNAVNCQIPFYSLSLKTQKLLLLLIMNSMRKCSLSLMGAIVVSHDLFAKGCKNRCWEVTTNSSMLSMGEDCIDNEYYSYNRRFFRLIGLWQSRTSFKKMIYISFINFMLAVGSSVQVYYLLTSERKLISITKLLETTLPTLCFGFCYYNLLFNDGIVHEENSLSYQMRLASSTKQTGIRDTKEKCRCQQALYNYNRKIAVAQQTEMILGEYISFIIIMFMMNTSNHNYGA</sequence>
<dbReference type="EMBL" id="JACSDY010000025">
    <property type="protein sequence ID" value="KAF7387700.1"/>
    <property type="molecule type" value="Genomic_DNA"/>
</dbReference>